<dbReference type="EnsemblPlants" id="OGLUM08G02880.2">
    <property type="protein sequence ID" value="OGLUM08G02880.2"/>
    <property type="gene ID" value="OGLUM08G02880"/>
</dbReference>
<accession>A0A0E0AQS2</accession>
<sequence>MEACGDGRTGWRRGVLGRGGAAGDEEATALCFQEHGTKGIDRGRGEDGARLALKGGAAVSWAA</sequence>
<proteinExistence type="predicted"/>
<evidence type="ECO:0008006" key="3">
    <source>
        <dbReference type="Google" id="ProtNLM"/>
    </source>
</evidence>
<reference evidence="1" key="2">
    <citation type="submission" date="2018-05" db="EMBL/GenBank/DDBJ databases">
        <title>OgluRS3 (Oryza glumaepatula Reference Sequence Version 3).</title>
        <authorList>
            <person name="Zhang J."/>
            <person name="Kudrna D."/>
            <person name="Lee S."/>
            <person name="Talag J."/>
            <person name="Welchert J."/>
            <person name="Wing R.A."/>
        </authorList>
    </citation>
    <scope>NUCLEOTIDE SEQUENCE [LARGE SCALE GENOMIC DNA]</scope>
</reference>
<reference evidence="1" key="1">
    <citation type="submission" date="2015-04" db="UniProtKB">
        <authorList>
            <consortium name="EnsemblPlants"/>
        </authorList>
    </citation>
    <scope>IDENTIFICATION</scope>
</reference>
<evidence type="ECO:0000313" key="2">
    <source>
        <dbReference type="Proteomes" id="UP000026961"/>
    </source>
</evidence>
<protein>
    <recommendedName>
        <fullName evidence="3">DUF834 domain-containing protein</fullName>
    </recommendedName>
</protein>
<keyword evidence="2" id="KW-1185">Reference proteome</keyword>
<dbReference type="Gramene" id="OGLUM08G02880.2">
    <property type="protein sequence ID" value="OGLUM08G02880.2"/>
    <property type="gene ID" value="OGLUM08G02880"/>
</dbReference>
<dbReference type="AlphaFoldDB" id="A0A0E0AQS2"/>
<dbReference type="HOGENOM" id="CLU_2889494_0_0_1"/>
<name>A0A0E0AQS2_9ORYZ</name>
<organism evidence="1">
    <name type="scientific">Oryza glumipatula</name>
    <dbReference type="NCBI Taxonomy" id="40148"/>
    <lineage>
        <taxon>Eukaryota</taxon>
        <taxon>Viridiplantae</taxon>
        <taxon>Streptophyta</taxon>
        <taxon>Embryophyta</taxon>
        <taxon>Tracheophyta</taxon>
        <taxon>Spermatophyta</taxon>
        <taxon>Magnoliopsida</taxon>
        <taxon>Liliopsida</taxon>
        <taxon>Poales</taxon>
        <taxon>Poaceae</taxon>
        <taxon>BOP clade</taxon>
        <taxon>Oryzoideae</taxon>
        <taxon>Oryzeae</taxon>
        <taxon>Oryzinae</taxon>
        <taxon>Oryza</taxon>
    </lineage>
</organism>
<evidence type="ECO:0000313" key="1">
    <source>
        <dbReference type="EnsemblPlants" id="OGLUM08G02880.2"/>
    </source>
</evidence>
<dbReference type="Proteomes" id="UP000026961">
    <property type="component" value="Chromosome 8"/>
</dbReference>